<gene>
    <name evidence="1" type="ORF">M752DRAFT_335971</name>
</gene>
<evidence type="ECO:0000313" key="2">
    <source>
        <dbReference type="Proteomes" id="UP000254937"/>
    </source>
</evidence>
<evidence type="ECO:0000313" key="1">
    <source>
        <dbReference type="EMBL" id="RDK42400.1"/>
    </source>
</evidence>
<keyword evidence="2" id="KW-1185">Reference proteome</keyword>
<reference evidence="1 2" key="1">
    <citation type="submission" date="2018-07" db="EMBL/GenBank/DDBJ databases">
        <title>Section-level genome sequencing of Aspergillus section Nigri to investigate inter- and intra-species variation.</title>
        <authorList>
            <consortium name="DOE Joint Genome Institute"/>
            <person name="Vesth T.C."/>
            <person name="Nybo J.L."/>
            <person name="Theobald S."/>
            <person name="Frisvad J.C."/>
            <person name="Larsen T.O."/>
            <person name="Nielsen K.F."/>
            <person name="Hoof J.B."/>
            <person name="Brandl J."/>
            <person name="Salamov A."/>
            <person name="Riley R."/>
            <person name="Gladden J.M."/>
            <person name="Phatale P."/>
            <person name="Nielsen M.T."/>
            <person name="Lyhne E.K."/>
            <person name="Kogle M.E."/>
            <person name="Strasser K."/>
            <person name="McDonnell E."/>
            <person name="Barry K."/>
            <person name="Clum A."/>
            <person name="Chen C."/>
            <person name="Nolan M."/>
            <person name="Sandor L."/>
            <person name="Kuo A."/>
            <person name="Lipzen A."/>
            <person name="Hainaut M."/>
            <person name="Drula E."/>
            <person name="Tsang A."/>
            <person name="Magnuson J.K."/>
            <person name="Henrissat B."/>
            <person name="Wiebenga A."/>
            <person name="Simmons B.A."/>
            <person name="Makela M.R."/>
            <person name="De vries R.P."/>
            <person name="Grigoriev I.V."/>
            <person name="Mortensen U.H."/>
            <person name="Baker S.E."/>
            <person name="Andersen M.R."/>
        </authorList>
    </citation>
    <scope>NUCLEOTIDE SEQUENCE [LARGE SCALE GENOMIC DNA]</scope>
    <source>
        <strain evidence="1 2">ATCC 13157</strain>
    </source>
</reference>
<accession>A0A370PJM6</accession>
<dbReference type="EMBL" id="KZ851853">
    <property type="protein sequence ID" value="RDK42400.1"/>
    <property type="molecule type" value="Genomic_DNA"/>
</dbReference>
<sequence length="402" mass="47383">MSIQNLPLELVILVYQSLINLDDCLSFSRTCKWLHGVLQSYQIDIFKSVITNAKHHEYDIELGLLQDVFERHSMEEAFLEPEITYDEIGEPKISQLNTARVFEIVVRWHAMKVLYKIYMNPSVRSHRKQVKTMIHPDMDTKLHECATEEAMPALTDSNQCVLCPERSCKEYPRFYLALTSHWVLVERIWLAKMTHYKRSSSWNKRYAELWDQWTDNQDRTLREKIELVEVVDFIWGYLGRNIFKGQFAQLSDWIAEADLAEFTISETPESAWASFIARVTQELRPPHIIELLILITWNSEMVWEIDRPNYLRQLGFLEEPQSVEEKDDTITPNTQFSLYELDTDVIYGLVDMVGSEDSYELCQKQWYAYKDTQWKNNMQGRILAYELTSQQLFELIMSAGNG</sequence>
<name>A0A370PJM6_ASPPH</name>
<dbReference type="AlphaFoldDB" id="A0A370PJM6"/>
<protein>
    <recommendedName>
        <fullName evidence="3">F-box domain-containing protein</fullName>
    </recommendedName>
</protein>
<proteinExistence type="predicted"/>
<dbReference type="Proteomes" id="UP000254937">
    <property type="component" value="Unassembled WGS sequence"/>
</dbReference>
<organism evidence="1 2">
    <name type="scientific">Aspergillus phoenicis ATCC 13157</name>
    <dbReference type="NCBI Taxonomy" id="1353007"/>
    <lineage>
        <taxon>Eukaryota</taxon>
        <taxon>Fungi</taxon>
        <taxon>Dikarya</taxon>
        <taxon>Ascomycota</taxon>
        <taxon>Pezizomycotina</taxon>
        <taxon>Eurotiomycetes</taxon>
        <taxon>Eurotiomycetidae</taxon>
        <taxon>Eurotiales</taxon>
        <taxon>Aspergillaceae</taxon>
        <taxon>Aspergillus</taxon>
    </lineage>
</organism>
<evidence type="ECO:0008006" key="3">
    <source>
        <dbReference type="Google" id="ProtNLM"/>
    </source>
</evidence>